<feature type="domain" description="PAC" evidence="5">
    <location>
        <begin position="328"/>
        <end position="381"/>
    </location>
</feature>
<dbReference type="STRING" id="1182541.W9Y6B6"/>
<name>W9Y6B6_9EURO</name>
<dbReference type="PROSITE" id="PS50113">
    <property type="entry name" value="PAC"/>
    <property type="match status" value="1"/>
</dbReference>
<dbReference type="PANTHER" id="PTHR47429:SF9">
    <property type="entry name" value="PAS DOMAIN-CONTAINING PROTEIN"/>
    <property type="match status" value="1"/>
</dbReference>
<keyword evidence="2" id="KW-0288">FMN</keyword>
<dbReference type="GeneID" id="19160167"/>
<dbReference type="PANTHER" id="PTHR47429">
    <property type="entry name" value="PROTEIN TWIN LOV 1"/>
    <property type="match status" value="1"/>
</dbReference>
<feature type="compositionally biased region" description="Polar residues" evidence="4">
    <location>
        <begin position="1"/>
        <end position="18"/>
    </location>
</feature>
<dbReference type="OrthoDB" id="447251at2759"/>
<dbReference type="InterPro" id="IPR000700">
    <property type="entry name" value="PAS-assoc_C"/>
</dbReference>
<dbReference type="InterPro" id="IPR035965">
    <property type="entry name" value="PAS-like_dom_sf"/>
</dbReference>
<dbReference type="SUPFAM" id="SSF55785">
    <property type="entry name" value="PYP-like sensor domain (PAS domain)"/>
    <property type="match status" value="1"/>
</dbReference>
<reference evidence="6 7" key="1">
    <citation type="submission" date="2013-03" db="EMBL/GenBank/DDBJ databases">
        <title>The Genome Sequence of Capronia coronata CBS 617.96.</title>
        <authorList>
            <consortium name="The Broad Institute Genomics Platform"/>
            <person name="Cuomo C."/>
            <person name="de Hoog S."/>
            <person name="Gorbushina A."/>
            <person name="Walker B."/>
            <person name="Young S.K."/>
            <person name="Zeng Q."/>
            <person name="Gargeya S."/>
            <person name="Fitzgerald M."/>
            <person name="Haas B."/>
            <person name="Abouelleil A."/>
            <person name="Allen A.W."/>
            <person name="Alvarado L."/>
            <person name="Arachchi H.M."/>
            <person name="Berlin A.M."/>
            <person name="Chapman S.B."/>
            <person name="Gainer-Dewar J."/>
            <person name="Goldberg J."/>
            <person name="Griggs A."/>
            <person name="Gujja S."/>
            <person name="Hansen M."/>
            <person name="Howarth C."/>
            <person name="Imamovic A."/>
            <person name="Ireland A."/>
            <person name="Larimer J."/>
            <person name="McCowan C."/>
            <person name="Murphy C."/>
            <person name="Pearson M."/>
            <person name="Poon T.W."/>
            <person name="Priest M."/>
            <person name="Roberts A."/>
            <person name="Saif S."/>
            <person name="Shea T."/>
            <person name="Sisk P."/>
            <person name="Sykes S."/>
            <person name="Wortman J."/>
            <person name="Nusbaum C."/>
            <person name="Birren B."/>
        </authorList>
    </citation>
    <scope>NUCLEOTIDE SEQUENCE [LARGE SCALE GENOMIC DNA]</scope>
    <source>
        <strain evidence="6 7">CBS 617.96</strain>
    </source>
</reference>
<feature type="compositionally biased region" description="Polar residues" evidence="4">
    <location>
        <begin position="84"/>
        <end position="95"/>
    </location>
</feature>
<feature type="compositionally biased region" description="Polar residues" evidence="4">
    <location>
        <begin position="605"/>
        <end position="617"/>
    </location>
</feature>
<dbReference type="Gene3D" id="3.30.450.20">
    <property type="entry name" value="PAS domain"/>
    <property type="match status" value="1"/>
</dbReference>
<dbReference type="RefSeq" id="XP_007724368.1">
    <property type="nucleotide sequence ID" value="XM_007726178.1"/>
</dbReference>
<dbReference type="InterPro" id="IPR000014">
    <property type="entry name" value="PAS"/>
</dbReference>
<dbReference type="AlphaFoldDB" id="W9Y6B6"/>
<organism evidence="6 7">
    <name type="scientific">Capronia coronata CBS 617.96</name>
    <dbReference type="NCBI Taxonomy" id="1182541"/>
    <lineage>
        <taxon>Eukaryota</taxon>
        <taxon>Fungi</taxon>
        <taxon>Dikarya</taxon>
        <taxon>Ascomycota</taxon>
        <taxon>Pezizomycotina</taxon>
        <taxon>Eurotiomycetes</taxon>
        <taxon>Chaetothyriomycetidae</taxon>
        <taxon>Chaetothyriales</taxon>
        <taxon>Herpotrichiellaceae</taxon>
        <taxon>Capronia</taxon>
    </lineage>
</organism>
<evidence type="ECO:0000313" key="7">
    <source>
        <dbReference type="Proteomes" id="UP000019484"/>
    </source>
</evidence>
<dbReference type="GO" id="GO:0005634">
    <property type="term" value="C:nucleus"/>
    <property type="evidence" value="ECO:0007669"/>
    <property type="project" value="TreeGrafter"/>
</dbReference>
<evidence type="ECO:0000256" key="1">
    <source>
        <dbReference type="ARBA" id="ARBA00022630"/>
    </source>
</evidence>
<evidence type="ECO:0000256" key="3">
    <source>
        <dbReference type="ARBA" id="ARBA00022991"/>
    </source>
</evidence>
<feature type="region of interest" description="Disordered" evidence="4">
    <location>
        <begin position="84"/>
        <end position="103"/>
    </location>
</feature>
<feature type="region of interest" description="Disordered" evidence="4">
    <location>
        <begin position="1"/>
        <end position="48"/>
    </location>
</feature>
<keyword evidence="1" id="KW-0285">Flavoprotein</keyword>
<dbReference type="Pfam" id="PF13426">
    <property type="entry name" value="PAS_9"/>
    <property type="match status" value="1"/>
</dbReference>
<dbReference type="Proteomes" id="UP000019484">
    <property type="component" value="Unassembled WGS sequence"/>
</dbReference>
<dbReference type="eggNOG" id="ENOG502QXB0">
    <property type="taxonomic scope" value="Eukaryota"/>
</dbReference>
<sequence>MITASSVIDESPVLSSASHHPHDVHTQPSLSARGLLSDRDSPDPSVTYSTEELLRALQQEQDMPASTLASVNGLDGAQKELPRLQTNGQLDNGQLDNGDRLEPVLEDDPASFDLVSPPPPGYKEQFSLEKQTQALFSRGHLQVIFAEPTFLFKFTSFLGVHRPQSVPLLVHYLDSLKSLRAIHYANAICEGLDPVEGLDFTLKPVKPTINTSLEERAYKAFDVLVAEELPAYITHQYVQIVTASITARVTGALSPHLREASDGLAEVFCLTDPARHDNPIVFTSEEFNRTTQYGLNYVLGRNCRFLQGPMTNPHSVRRLKEAVQTGKQHQEVLLNYRRDGSPFVNLLMIAPLADSRGVVRYYIGAQVDVSGLVKDCAEMESLQRLVDLRARGEDPPLPEKPSPEKNDELRELSEMLNQGELNTIRRHGGKMHREVMEDDSESVASHQPRLLLKDPDTLTASSGSINGKLSGIYQHYMLVRPYPSLRILFASPSQRLPGVLQSPFLNKIGGSNRVREELTAAFAEGRGVTAKVRWITRSDDQGKNKWIHCTPLVGNGGQIGVWMVVIVDDDQKTGPERWPSGRVPPTVATPDADRSRTPVSGYRGQPSSHVRSSQANGTAYDGQSGGSLASGSGSVTSFRIG</sequence>
<accession>W9Y6B6</accession>
<proteinExistence type="predicted"/>
<evidence type="ECO:0000259" key="5">
    <source>
        <dbReference type="PROSITE" id="PS50113"/>
    </source>
</evidence>
<evidence type="ECO:0000256" key="2">
    <source>
        <dbReference type="ARBA" id="ARBA00022643"/>
    </source>
</evidence>
<keyword evidence="3" id="KW-0157">Chromophore</keyword>
<gene>
    <name evidence="6" type="ORF">A1O1_05292</name>
</gene>
<dbReference type="EMBL" id="AMWN01000004">
    <property type="protein sequence ID" value="EXJ88362.1"/>
    <property type="molecule type" value="Genomic_DNA"/>
</dbReference>
<keyword evidence="7" id="KW-1185">Reference proteome</keyword>
<evidence type="ECO:0000256" key="4">
    <source>
        <dbReference type="SAM" id="MobiDB-lite"/>
    </source>
</evidence>
<evidence type="ECO:0000313" key="6">
    <source>
        <dbReference type="EMBL" id="EXJ88362.1"/>
    </source>
</evidence>
<comment type="caution">
    <text evidence="6">The sequence shown here is derived from an EMBL/GenBank/DDBJ whole genome shotgun (WGS) entry which is preliminary data.</text>
</comment>
<dbReference type="HOGENOM" id="CLU_012260_3_0_1"/>
<protein>
    <recommendedName>
        <fullName evidence="5">PAC domain-containing protein</fullName>
    </recommendedName>
</protein>
<feature type="region of interest" description="Disordered" evidence="4">
    <location>
        <begin position="573"/>
        <end position="641"/>
    </location>
</feature>